<feature type="region of interest" description="Disordered" evidence="1">
    <location>
        <begin position="62"/>
        <end position="83"/>
    </location>
</feature>
<feature type="compositionally biased region" description="Basic residues" evidence="1">
    <location>
        <begin position="73"/>
        <end position="83"/>
    </location>
</feature>
<comment type="caution">
    <text evidence="2">The sequence shown here is derived from an EMBL/GenBank/DDBJ whole genome shotgun (WGS) entry which is preliminary data.</text>
</comment>
<sequence length="83" mass="9223">MTSVRVMLCGPLPAKIYTGPALKRRAGLLGTKISLMLKNKIKRLMPTIMSLKANSALRGLLQEGQTRGGAPRRPPRSFHYSRY</sequence>
<gene>
    <name evidence="2" type="ORF">E2C01_029960</name>
</gene>
<name>A0A5B7EP91_PORTR</name>
<evidence type="ECO:0000313" key="3">
    <source>
        <dbReference type="Proteomes" id="UP000324222"/>
    </source>
</evidence>
<accession>A0A5B7EP91</accession>
<dbReference type="AlphaFoldDB" id="A0A5B7EP91"/>
<proteinExistence type="predicted"/>
<organism evidence="2 3">
    <name type="scientific">Portunus trituberculatus</name>
    <name type="common">Swimming crab</name>
    <name type="synonym">Neptunus trituberculatus</name>
    <dbReference type="NCBI Taxonomy" id="210409"/>
    <lineage>
        <taxon>Eukaryota</taxon>
        <taxon>Metazoa</taxon>
        <taxon>Ecdysozoa</taxon>
        <taxon>Arthropoda</taxon>
        <taxon>Crustacea</taxon>
        <taxon>Multicrustacea</taxon>
        <taxon>Malacostraca</taxon>
        <taxon>Eumalacostraca</taxon>
        <taxon>Eucarida</taxon>
        <taxon>Decapoda</taxon>
        <taxon>Pleocyemata</taxon>
        <taxon>Brachyura</taxon>
        <taxon>Eubrachyura</taxon>
        <taxon>Portunoidea</taxon>
        <taxon>Portunidae</taxon>
        <taxon>Portuninae</taxon>
        <taxon>Portunus</taxon>
    </lineage>
</organism>
<dbReference type="Proteomes" id="UP000324222">
    <property type="component" value="Unassembled WGS sequence"/>
</dbReference>
<evidence type="ECO:0000256" key="1">
    <source>
        <dbReference type="SAM" id="MobiDB-lite"/>
    </source>
</evidence>
<keyword evidence="3" id="KW-1185">Reference proteome</keyword>
<evidence type="ECO:0000313" key="2">
    <source>
        <dbReference type="EMBL" id="MPC36500.1"/>
    </source>
</evidence>
<reference evidence="2 3" key="1">
    <citation type="submission" date="2019-05" db="EMBL/GenBank/DDBJ databases">
        <title>Another draft genome of Portunus trituberculatus and its Hox gene families provides insights of decapod evolution.</title>
        <authorList>
            <person name="Jeong J.-H."/>
            <person name="Song I."/>
            <person name="Kim S."/>
            <person name="Choi T."/>
            <person name="Kim D."/>
            <person name="Ryu S."/>
            <person name="Kim W."/>
        </authorList>
    </citation>
    <scope>NUCLEOTIDE SEQUENCE [LARGE SCALE GENOMIC DNA]</scope>
    <source>
        <tissue evidence="2">Muscle</tissue>
    </source>
</reference>
<protein>
    <submittedName>
        <fullName evidence="2">Uncharacterized protein</fullName>
    </submittedName>
</protein>
<dbReference type="EMBL" id="VSRR010003535">
    <property type="protein sequence ID" value="MPC36500.1"/>
    <property type="molecule type" value="Genomic_DNA"/>
</dbReference>